<keyword evidence="7" id="KW-0479">Metal-binding</keyword>
<proteinExistence type="inferred from homology"/>
<accession>A0ABN4BU40</accession>
<evidence type="ECO:0000256" key="3">
    <source>
        <dbReference type="ARBA" id="ARBA00022448"/>
    </source>
</evidence>
<evidence type="ECO:0000313" key="15">
    <source>
        <dbReference type="Proteomes" id="UP000018934"/>
    </source>
</evidence>
<keyword evidence="5" id="KW-0349">Heme</keyword>
<dbReference type="InterPro" id="IPR000516">
    <property type="entry name" value="Ni-dep_Hydgase_cyt-B"/>
</dbReference>
<dbReference type="PRINTS" id="PR00161">
    <property type="entry name" value="NIHGNASECYTB"/>
</dbReference>
<keyword evidence="9 12" id="KW-1133">Transmembrane helix</keyword>
<feature type="transmembrane region" description="Helical" evidence="12">
    <location>
        <begin position="156"/>
        <end position="175"/>
    </location>
</feature>
<evidence type="ECO:0000256" key="4">
    <source>
        <dbReference type="ARBA" id="ARBA00022475"/>
    </source>
</evidence>
<evidence type="ECO:0000256" key="7">
    <source>
        <dbReference type="ARBA" id="ARBA00022723"/>
    </source>
</evidence>
<dbReference type="Gene3D" id="1.20.950.20">
    <property type="entry name" value="Transmembrane di-heme cytochromes, Chain C"/>
    <property type="match status" value="1"/>
</dbReference>
<keyword evidence="15" id="KW-1185">Reference proteome</keyword>
<evidence type="ECO:0000256" key="8">
    <source>
        <dbReference type="ARBA" id="ARBA00022982"/>
    </source>
</evidence>
<keyword evidence="4" id="KW-1003">Cell membrane</keyword>
<evidence type="ECO:0000313" key="14">
    <source>
        <dbReference type="EMBL" id="AHF09582.1"/>
    </source>
</evidence>
<evidence type="ECO:0000259" key="13">
    <source>
        <dbReference type="Pfam" id="PF01292"/>
    </source>
</evidence>
<dbReference type="Proteomes" id="UP000018934">
    <property type="component" value="Chromosome"/>
</dbReference>
<evidence type="ECO:0000256" key="5">
    <source>
        <dbReference type="ARBA" id="ARBA00022617"/>
    </source>
</evidence>
<dbReference type="InterPro" id="IPR011577">
    <property type="entry name" value="Cyt_b561_bac/Ni-Hgenase"/>
</dbReference>
<keyword evidence="3" id="KW-0813">Transport</keyword>
<evidence type="ECO:0000256" key="9">
    <source>
        <dbReference type="ARBA" id="ARBA00022989"/>
    </source>
</evidence>
<dbReference type="InterPro" id="IPR016174">
    <property type="entry name" value="Di-haem_cyt_TM"/>
</dbReference>
<feature type="domain" description="Cytochrome b561 bacterial/Ni-hydrogenase" evidence="13">
    <location>
        <begin position="7"/>
        <end position="188"/>
    </location>
</feature>
<keyword evidence="8" id="KW-0249">Electron transport</keyword>
<dbReference type="PANTHER" id="PTHR30485:SF1">
    <property type="entry name" value="CYTOCHROME YDHU-RELATED"/>
    <property type="match status" value="1"/>
</dbReference>
<evidence type="ECO:0000256" key="1">
    <source>
        <dbReference type="ARBA" id="ARBA00004651"/>
    </source>
</evidence>
<evidence type="ECO:0000256" key="12">
    <source>
        <dbReference type="SAM" id="Phobius"/>
    </source>
</evidence>
<feature type="transmembrane region" description="Helical" evidence="12">
    <location>
        <begin position="53"/>
        <end position="69"/>
    </location>
</feature>
<keyword evidence="11 12" id="KW-0472">Membrane</keyword>
<comment type="similarity">
    <text evidence="2">Belongs to the HupC/HyaC/HydC family.</text>
</comment>
<feature type="transmembrane region" description="Helical" evidence="12">
    <location>
        <begin position="115"/>
        <end position="136"/>
    </location>
</feature>
<dbReference type="EMBL" id="CP007033">
    <property type="protein sequence ID" value="AHF09582.1"/>
    <property type="molecule type" value="Genomic_DNA"/>
</dbReference>
<dbReference type="RefSeq" id="WP_019225633.1">
    <property type="nucleotide sequence ID" value="NZ_CP007033.1"/>
</dbReference>
<keyword evidence="10" id="KW-0408">Iron</keyword>
<keyword evidence="6 12" id="KW-0812">Transmembrane</keyword>
<evidence type="ECO:0000256" key="2">
    <source>
        <dbReference type="ARBA" id="ARBA00008622"/>
    </source>
</evidence>
<organism evidence="14 15">
    <name type="scientific">Dehalobacter restrictus (strain DSM 9455 / PER-K23)</name>
    <dbReference type="NCBI Taxonomy" id="871738"/>
    <lineage>
        <taxon>Bacteria</taxon>
        <taxon>Bacillati</taxon>
        <taxon>Bacillota</taxon>
        <taxon>Clostridia</taxon>
        <taxon>Eubacteriales</taxon>
        <taxon>Desulfitobacteriaceae</taxon>
        <taxon>Dehalobacter</taxon>
    </lineage>
</organism>
<dbReference type="SUPFAM" id="SSF81342">
    <property type="entry name" value="Transmembrane di-heme cytochromes"/>
    <property type="match status" value="1"/>
</dbReference>
<dbReference type="Pfam" id="PF01292">
    <property type="entry name" value="Ni_hydr_CYTB"/>
    <property type="match status" value="1"/>
</dbReference>
<evidence type="ECO:0000256" key="11">
    <source>
        <dbReference type="ARBA" id="ARBA00023136"/>
    </source>
</evidence>
<name>A0ABN4BU40_DEHRP</name>
<evidence type="ECO:0000256" key="10">
    <source>
        <dbReference type="ARBA" id="ARBA00023004"/>
    </source>
</evidence>
<dbReference type="PANTHER" id="PTHR30485">
    <property type="entry name" value="NI/FE-HYDROGENASE 1 B-TYPE CYTOCHROME SUBUNIT"/>
    <property type="match status" value="1"/>
</dbReference>
<dbReference type="InterPro" id="IPR051542">
    <property type="entry name" value="Hydrogenase_cytochrome"/>
</dbReference>
<gene>
    <name evidence="14" type="ORF">DEHRE_05370</name>
</gene>
<feature type="transmembrane region" description="Helical" evidence="12">
    <location>
        <begin position="12"/>
        <end position="33"/>
    </location>
</feature>
<protein>
    <submittedName>
        <fullName evidence="14">Cytochrome B561</fullName>
    </submittedName>
</protein>
<evidence type="ECO:0000256" key="6">
    <source>
        <dbReference type="ARBA" id="ARBA00022692"/>
    </source>
</evidence>
<comment type="subcellular location">
    <subcellularLocation>
        <location evidence="1">Cell membrane</location>
        <topology evidence="1">Multi-pass membrane protein</topology>
    </subcellularLocation>
</comment>
<reference evidence="14 15" key="1">
    <citation type="journal article" date="2013" name="Stand. Genomic Sci.">
        <title>Complete genome sequence of Dehalobacter restrictus PER-K23(T.).</title>
        <authorList>
            <person name="Kruse T."/>
            <person name="Maillard J."/>
            <person name="Goodwin L."/>
            <person name="Woyke T."/>
            <person name="Teshima H."/>
            <person name="Bruce D."/>
            <person name="Detter C."/>
            <person name="Tapia R."/>
            <person name="Han C."/>
            <person name="Huntemann M."/>
            <person name="Wei C.L."/>
            <person name="Han J."/>
            <person name="Chen A."/>
            <person name="Kyrpides N."/>
            <person name="Szeto E."/>
            <person name="Markowitz V."/>
            <person name="Ivanova N."/>
            <person name="Pagani I."/>
            <person name="Pati A."/>
            <person name="Pitluck S."/>
            <person name="Nolan M."/>
            <person name="Holliger C."/>
            <person name="Smidt H."/>
        </authorList>
    </citation>
    <scope>NUCLEOTIDE SEQUENCE [LARGE SCALE GENOMIC DNA]</scope>
    <source>
        <strain evidence="15">DSM 9455</strain>
    </source>
</reference>
<sequence length="190" mass="21568">MNWKKQRHSGTARLLHWVYAPAVLALILSGLYIHSPSRAFGFKRMDSARKTHAVAQFLLLNSYLARICYGMKDKNYKEIIPNRKTLKAMPGFLKYEFFLSGKKKKYPKYNPGQKILITSLAGLIPVQIITGMALYFKPLQRAVKPTGGLNPVRWRHYLAALMTASSVSVHLYFALTNGLKKLKSIFTGYA</sequence>